<sequence>MKIAVKFLIALGLSLLLVWVVRTYAFTVFTVPAGGLPPQLQAGNRVIVNRIDCDFFNRGDVVVFTDSVFAPAKKQAQSQAGSQAGNQGQSLAQSQPRKFVSEAYFIGRIEKLPGDTILVDTASFIIPMVCCRRCGCKDCRFYLLKTPTGQQLVHKHQMIGKAYKLF</sequence>
<protein>
    <recommendedName>
        <fullName evidence="1">Peptidase S26 domain-containing protein</fullName>
    </recommendedName>
</protein>
<dbReference type="InterPro" id="IPR019533">
    <property type="entry name" value="Peptidase_S26"/>
</dbReference>
<dbReference type="Proteomes" id="UP000405805">
    <property type="component" value="Unassembled WGS sequence"/>
</dbReference>
<dbReference type="AlphaFoldDB" id="A0AA90VK48"/>
<dbReference type="InterPro" id="IPR036286">
    <property type="entry name" value="LexA/Signal_pep-like_sf"/>
</dbReference>
<dbReference type="EMBL" id="VZBP01000190">
    <property type="protein sequence ID" value="MQO11012.1"/>
    <property type="molecule type" value="Genomic_DNA"/>
</dbReference>
<evidence type="ECO:0000313" key="2">
    <source>
        <dbReference type="EMBL" id="MQO11012.1"/>
    </source>
</evidence>
<organism evidence="2 3">
    <name type="scientific">Segatella copri</name>
    <dbReference type="NCBI Taxonomy" id="165179"/>
    <lineage>
        <taxon>Bacteria</taxon>
        <taxon>Pseudomonadati</taxon>
        <taxon>Bacteroidota</taxon>
        <taxon>Bacteroidia</taxon>
        <taxon>Bacteroidales</taxon>
        <taxon>Prevotellaceae</taxon>
        <taxon>Segatella</taxon>
    </lineage>
</organism>
<proteinExistence type="predicted"/>
<feature type="domain" description="Peptidase S26" evidence="1">
    <location>
        <begin position="6"/>
        <end position="125"/>
    </location>
</feature>
<evidence type="ECO:0000259" key="1">
    <source>
        <dbReference type="Pfam" id="PF10502"/>
    </source>
</evidence>
<reference evidence="3" key="1">
    <citation type="submission" date="2019-09" db="EMBL/GenBank/DDBJ databases">
        <title>Distinct polysaccharide growth profiles of human intestinal Prevotella copri isolates.</title>
        <authorList>
            <person name="Fehlner-Peach H."/>
            <person name="Magnabosco C."/>
            <person name="Raghavan V."/>
            <person name="Scher J.U."/>
            <person name="Tett A."/>
            <person name="Cox L.M."/>
            <person name="Gottsegen C."/>
            <person name="Watters A."/>
            <person name="Wiltshire- Gordon J.D."/>
            <person name="Segata N."/>
            <person name="Bonneau R."/>
            <person name="Littman D.R."/>
        </authorList>
    </citation>
    <scope>NUCLEOTIDE SEQUENCE [LARGE SCALE GENOMIC DNA]</scope>
    <source>
        <strain evidence="3">iA624</strain>
    </source>
</reference>
<dbReference type="GO" id="GO:0004252">
    <property type="term" value="F:serine-type endopeptidase activity"/>
    <property type="evidence" value="ECO:0007669"/>
    <property type="project" value="InterPro"/>
</dbReference>
<accession>A0AA90VK48</accession>
<dbReference type="Gene3D" id="2.10.109.10">
    <property type="entry name" value="Umud Fragment, subunit A"/>
    <property type="match status" value="1"/>
</dbReference>
<evidence type="ECO:0000313" key="3">
    <source>
        <dbReference type="Proteomes" id="UP000405805"/>
    </source>
</evidence>
<dbReference type="RefSeq" id="WP_153098097.1">
    <property type="nucleotide sequence ID" value="NZ_VZBP01000190.1"/>
</dbReference>
<dbReference type="CDD" id="cd06530">
    <property type="entry name" value="S26_SPase_I"/>
    <property type="match status" value="1"/>
</dbReference>
<dbReference type="Pfam" id="PF10502">
    <property type="entry name" value="Peptidase_S26"/>
    <property type="match status" value="1"/>
</dbReference>
<gene>
    <name evidence="2" type="ORF">F7D57_15115</name>
</gene>
<dbReference type="SUPFAM" id="SSF51306">
    <property type="entry name" value="LexA/Signal peptidase"/>
    <property type="match status" value="1"/>
</dbReference>
<comment type="caution">
    <text evidence="2">The sequence shown here is derived from an EMBL/GenBank/DDBJ whole genome shotgun (WGS) entry which is preliminary data.</text>
</comment>
<name>A0AA90VK48_9BACT</name>
<dbReference type="GO" id="GO:0006465">
    <property type="term" value="P:signal peptide processing"/>
    <property type="evidence" value="ECO:0007669"/>
    <property type="project" value="InterPro"/>
</dbReference>